<sequence>MEDDNGLELRLGLSCGKSSTTPRARNGSSSETRIEEVDRGSKIIDDFRNFLHAGSQKSDSVKPEENFFDNLSSPAIHVDTSTNLNGGEFWIANNNKPSEADEDKRLEASSKSRNVFDEITLQKKRRRDSETTRASHISINTDEGSTAENEDIADSEAEGSTSRLTTHHNDNSKRDVTGSGLSEVPKEVHGVSSSSGLEKGQNRFTISSESEPKVRNVSYGIPFPNQSANIMNIPYNLPVKECNPSVVPGTSKHALPGIMHMMATSNSERPANQHMMPANSHLTFGYSPGQLPVLDKENSQGLVPQSQQLNSSYFIRGLPDSEKQNGRLKISEVMHKSGALQYDGKVLEAAKADGNNYAVEEGSSSQAGNNVKQNSIMVGQNTSDQPRVDGCTSEFQAIQPGIAGDLKFSGTGSVPDLPWVSTTGSGPKGRTISGVTYRVNTTQVRIVCACHGLHMSPEEFVVHANEDQQTNQGNGSGVVFPSSNSAASAQS</sequence>
<reference evidence="7" key="1">
    <citation type="submission" date="2023-02" db="EMBL/GenBank/DDBJ databases">
        <title>Genome of toxic invasive species Heracleum sosnowskyi carries increased number of genes despite the absence of recent whole-genome duplications.</title>
        <authorList>
            <person name="Schelkunov M."/>
            <person name="Shtratnikova V."/>
            <person name="Makarenko M."/>
            <person name="Klepikova A."/>
            <person name="Omelchenko D."/>
            <person name="Novikova G."/>
            <person name="Obukhova E."/>
            <person name="Bogdanov V."/>
            <person name="Penin A."/>
            <person name="Logacheva M."/>
        </authorList>
    </citation>
    <scope>NUCLEOTIDE SEQUENCE</scope>
    <source>
        <strain evidence="7">Hsosn_3</strain>
        <tissue evidence="7">Leaf</tissue>
    </source>
</reference>
<reference evidence="7" key="2">
    <citation type="submission" date="2023-05" db="EMBL/GenBank/DDBJ databases">
        <authorList>
            <person name="Schelkunov M.I."/>
        </authorList>
    </citation>
    <scope>NUCLEOTIDE SEQUENCE</scope>
    <source>
        <strain evidence="7">Hsosn_3</strain>
        <tissue evidence="7">Leaf</tissue>
    </source>
</reference>
<dbReference type="EMBL" id="JAUIZM010000009">
    <property type="protein sequence ID" value="KAK1365359.1"/>
    <property type="molecule type" value="Genomic_DNA"/>
</dbReference>
<dbReference type="Pfam" id="PF16135">
    <property type="entry name" value="TDBD"/>
    <property type="match status" value="1"/>
</dbReference>
<protein>
    <recommendedName>
        <fullName evidence="4">Ninja-family protein</fullName>
    </recommendedName>
    <alternativeName>
        <fullName evidence="4">ABI-binding protein</fullName>
    </alternativeName>
</protein>
<dbReference type="GO" id="GO:0045892">
    <property type="term" value="P:negative regulation of DNA-templated transcription"/>
    <property type="evidence" value="ECO:0007669"/>
    <property type="project" value="TreeGrafter"/>
</dbReference>
<feature type="compositionally biased region" description="Polar residues" evidence="5">
    <location>
        <begin position="16"/>
        <end position="31"/>
    </location>
</feature>
<dbReference type="InterPro" id="IPR032308">
    <property type="entry name" value="TDBD"/>
</dbReference>
<feature type="compositionally biased region" description="Basic and acidic residues" evidence="5">
    <location>
        <begin position="167"/>
        <end position="176"/>
    </location>
</feature>
<dbReference type="Proteomes" id="UP001237642">
    <property type="component" value="Unassembled WGS sequence"/>
</dbReference>
<comment type="subcellular location">
    <subcellularLocation>
        <location evidence="1 4">Nucleus</location>
    </subcellularLocation>
</comment>
<dbReference type="GO" id="GO:0009867">
    <property type="term" value="P:jasmonic acid mediated signaling pathway"/>
    <property type="evidence" value="ECO:0007669"/>
    <property type="project" value="TreeGrafter"/>
</dbReference>
<accession>A0AAD8MA78</accession>
<dbReference type="PANTHER" id="PTHR31413">
    <property type="entry name" value="AFP HOMOLOG 2"/>
    <property type="match status" value="1"/>
</dbReference>
<dbReference type="GO" id="GO:0005634">
    <property type="term" value="C:nucleus"/>
    <property type="evidence" value="ECO:0007669"/>
    <property type="project" value="UniProtKB-SubCell"/>
</dbReference>
<proteinExistence type="inferred from homology"/>
<dbReference type="AlphaFoldDB" id="A0AAD8MA78"/>
<evidence type="ECO:0000256" key="4">
    <source>
        <dbReference type="RuleBase" id="RU369029"/>
    </source>
</evidence>
<dbReference type="InterPro" id="IPR031307">
    <property type="entry name" value="Ninja_fam"/>
</dbReference>
<comment type="similarity">
    <text evidence="2 4">Belongs to the Ninja family.</text>
</comment>
<gene>
    <name evidence="7" type="ORF">POM88_040920</name>
</gene>
<feature type="compositionally biased region" description="Polar residues" evidence="5">
    <location>
        <begin position="191"/>
        <end position="209"/>
    </location>
</feature>
<evidence type="ECO:0000256" key="3">
    <source>
        <dbReference type="ARBA" id="ARBA00023242"/>
    </source>
</evidence>
<comment type="function">
    <text evidence="4">Acts as a negative regulator of abscisic acid (ABA) response.</text>
</comment>
<keyword evidence="3 4" id="KW-0539">Nucleus</keyword>
<evidence type="ECO:0000256" key="5">
    <source>
        <dbReference type="SAM" id="MobiDB-lite"/>
    </source>
</evidence>
<feature type="compositionally biased region" description="Acidic residues" evidence="5">
    <location>
        <begin position="148"/>
        <end position="157"/>
    </location>
</feature>
<evidence type="ECO:0000256" key="2">
    <source>
        <dbReference type="ARBA" id="ARBA00006081"/>
    </source>
</evidence>
<feature type="compositionally biased region" description="Polar residues" evidence="5">
    <location>
        <begin position="481"/>
        <end position="491"/>
    </location>
</feature>
<feature type="region of interest" description="Disordered" evidence="5">
    <location>
        <begin position="1"/>
        <end position="37"/>
    </location>
</feature>
<name>A0AAD8MA78_9APIA</name>
<evidence type="ECO:0000256" key="1">
    <source>
        <dbReference type="ARBA" id="ARBA00004123"/>
    </source>
</evidence>
<organism evidence="7 8">
    <name type="scientific">Heracleum sosnowskyi</name>
    <dbReference type="NCBI Taxonomy" id="360622"/>
    <lineage>
        <taxon>Eukaryota</taxon>
        <taxon>Viridiplantae</taxon>
        <taxon>Streptophyta</taxon>
        <taxon>Embryophyta</taxon>
        <taxon>Tracheophyta</taxon>
        <taxon>Spermatophyta</taxon>
        <taxon>Magnoliopsida</taxon>
        <taxon>eudicotyledons</taxon>
        <taxon>Gunneridae</taxon>
        <taxon>Pentapetalae</taxon>
        <taxon>asterids</taxon>
        <taxon>campanulids</taxon>
        <taxon>Apiales</taxon>
        <taxon>Apiaceae</taxon>
        <taxon>Apioideae</taxon>
        <taxon>apioid superclade</taxon>
        <taxon>Tordylieae</taxon>
        <taxon>Tordyliinae</taxon>
        <taxon>Heracleum</taxon>
    </lineage>
</organism>
<feature type="region of interest" description="Disordered" evidence="5">
    <location>
        <begin position="468"/>
        <end position="491"/>
    </location>
</feature>
<feature type="compositionally biased region" description="Polar residues" evidence="5">
    <location>
        <begin position="134"/>
        <end position="147"/>
    </location>
</feature>
<feature type="domain" description="Tify" evidence="6">
    <location>
        <begin position="441"/>
        <end position="467"/>
    </location>
</feature>
<evidence type="ECO:0000259" key="6">
    <source>
        <dbReference type="Pfam" id="PF16135"/>
    </source>
</evidence>
<feature type="region of interest" description="Disordered" evidence="5">
    <location>
        <begin position="122"/>
        <end position="211"/>
    </location>
</feature>
<evidence type="ECO:0000313" key="7">
    <source>
        <dbReference type="EMBL" id="KAK1365359.1"/>
    </source>
</evidence>
<evidence type="ECO:0000313" key="8">
    <source>
        <dbReference type="Proteomes" id="UP001237642"/>
    </source>
</evidence>
<dbReference type="PANTHER" id="PTHR31413:SF12">
    <property type="entry name" value="AFP HOMOLOG 2"/>
    <property type="match status" value="1"/>
</dbReference>
<comment type="caution">
    <text evidence="7">The sequence shown here is derived from an EMBL/GenBank/DDBJ whole genome shotgun (WGS) entry which is preliminary data.</text>
</comment>
<keyword evidence="8" id="KW-1185">Reference proteome</keyword>